<evidence type="ECO:0000313" key="4">
    <source>
        <dbReference type="Proteomes" id="UP000760860"/>
    </source>
</evidence>
<dbReference type="InterPro" id="IPR017441">
    <property type="entry name" value="Protein_kinase_ATP_BS"/>
</dbReference>
<proteinExistence type="predicted"/>
<dbReference type="PROSITE" id="PS50011">
    <property type="entry name" value="PROTEIN_KINASE_DOM"/>
    <property type="match status" value="1"/>
</dbReference>
<sequence length="428" mass="47570">MQPSLWINNVKYFGVDFKPDEGDVHVLEVVPEQEQHLRVESGRDSAPMFREIMASQMRLKRRLERQRFEEALEYPHNKSKSSSFGTLGGIEIARLESDGLIIVAEAKENGEPFWAEETQDLADAIENEAAFTAFITPLFDKILHRCRMVFVNSERYEWLSQSSALKPDGFATHPGMFRTRPVPSDEVVRPNGFRFGEAEKELFDCLILFESKLTVTPAAFGQENFITSNMSPWVARLTNACSSLGVDVVEGDAFLGRGAHGRVFKVSRQDGEVSALKVAEEGSVEHLHREVSAMAIAQRTGLTISPVGELIETVDGAALLLSPVGKRLPRPTTRGGVRKLFEMLWQLHENDVAHGDPRVANVILNGKEPLWIDLAEIIGVTPTLMLIFSHGPSSRAGLTDYYASKAVVNAFHEAHQLIMLCIVAAVVY</sequence>
<dbReference type="AlphaFoldDB" id="A0A8T1HEI6"/>
<feature type="binding site" evidence="1">
    <location>
        <position position="277"/>
    </location>
    <ligand>
        <name>ATP</name>
        <dbReference type="ChEBI" id="CHEBI:30616"/>
    </ligand>
</feature>
<organism evidence="3 4">
    <name type="scientific">Phytophthora cactorum</name>
    <dbReference type="NCBI Taxonomy" id="29920"/>
    <lineage>
        <taxon>Eukaryota</taxon>
        <taxon>Sar</taxon>
        <taxon>Stramenopiles</taxon>
        <taxon>Oomycota</taxon>
        <taxon>Peronosporomycetes</taxon>
        <taxon>Peronosporales</taxon>
        <taxon>Peronosporaceae</taxon>
        <taxon>Phytophthora</taxon>
    </lineage>
</organism>
<accession>A0A8T1HEI6</accession>
<reference evidence="3" key="1">
    <citation type="submission" date="2018-05" db="EMBL/GenBank/DDBJ databases">
        <title>Effector identification in a new, highly contiguous assembly of the strawberry crown rot pathogen Phytophthora cactorum.</title>
        <authorList>
            <person name="Armitage A.D."/>
            <person name="Nellist C.F."/>
            <person name="Bates H."/>
            <person name="Vickerstaff R.J."/>
            <person name="Harrison R.J."/>
        </authorList>
    </citation>
    <scope>NUCLEOTIDE SEQUENCE</scope>
    <source>
        <strain evidence="3">P421</strain>
    </source>
</reference>
<protein>
    <recommendedName>
        <fullName evidence="2">Protein kinase domain-containing protein</fullName>
    </recommendedName>
</protein>
<dbReference type="Gene3D" id="1.10.510.10">
    <property type="entry name" value="Transferase(Phosphotransferase) domain 1"/>
    <property type="match status" value="1"/>
</dbReference>
<evidence type="ECO:0000313" key="3">
    <source>
        <dbReference type="EMBL" id="KAG3210700.1"/>
    </source>
</evidence>
<dbReference type="GO" id="GO:0004672">
    <property type="term" value="F:protein kinase activity"/>
    <property type="evidence" value="ECO:0007669"/>
    <property type="project" value="InterPro"/>
</dbReference>
<dbReference type="VEuPathDB" id="FungiDB:PC110_g12736"/>
<keyword evidence="1" id="KW-0547">Nucleotide-binding</keyword>
<dbReference type="Proteomes" id="UP000760860">
    <property type="component" value="Unassembled WGS sequence"/>
</dbReference>
<evidence type="ECO:0000259" key="2">
    <source>
        <dbReference type="PROSITE" id="PS50011"/>
    </source>
</evidence>
<gene>
    <name evidence="3" type="ORF">PC129_g18304</name>
</gene>
<feature type="domain" description="Protein kinase" evidence="2">
    <location>
        <begin position="249"/>
        <end position="428"/>
    </location>
</feature>
<dbReference type="GO" id="GO:0005524">
    <property type="term" value="F:ATP binding"/>
    <property type="evidence" value="ECO:0007669"/>
    <property type="project" value="UniProtKB-UniRule"/>
</dbReference>
<comment type="caution">
    <text evidence="3">The sequence shown here is derived from an EMBL/GenBank/DDBJ whole genome shotgun (WGS) entry which is preliminary data.</text>
</comment>
<dbReference type="InterPro" id="IPR011009">
    <property type="entry name" value="Kinase-like_dom_sf"/>
</dbReference>
<dbReference type="PROSITE" id="PS00107">
    <property type="entry name" value="PROTEIN_KINASE_ATP"/>
    <property type="match status" value="1"/>
</dbReference>
<name>A0A8T1HEI6_9STRA</name>
<keyword evidence="1" id="KW-0067">ATP-binding</keyword>
<dbReference type="EMBL" id="RCMV01001053">
    <property type="protein sequence ID" value="KAG3210700.1"/>
    <property type="molecule type" value="Genomic_DNA"/>
</dbReference>
<evidence type="ECO:0000256" key="1">
    <source>
        <dbReference type="PROSITE-ProRule" id="PRU10141"/>
    </source>
</evidence>
<dbReference type="SUPFAM" id="SSF56112">
    <property type="entry name" value="Protein kinase-like (PK-like)"/>
    <property type="match status" value="1"/>
</dbReference>
<dbReference type="InterPro" id="IPR000719">
    <property type="entry name" value="Prot_kinase_dom"/>
</dbReference>